<evidence type="ECO:0000313" key="3">
    <source>
        <dbReference type="EMBL" id="BAC55149.1"/>
    </source>
</evidence>
<dbReference type="InterPro" id="IPR023346">
    <property type="entry name" value="Lysozyme-like_dom_sf"/>
</dbReference>
<accession>Q83VQ0</accession>
<evidence type="ECO:0000259" key="2">
    <source>
        <dbReference type="Pfam" id="PF01464"/>
    </source>
</evidence>
<dbReference type="EMBL" id="AB062506">
    <property type="protein sequence ID" value="BAC55149.1"/>
    <property type="molecule type" value="Genomic_DNA"/>
</dbReference>
<dbReference type="CAZy" id="GH23">
    <property type="family name" value="Glycoside Hydrolase Family 23"/>
</dbReference>
<protein>
    <submittedName>
        <fullName evidence="3">EpsU</fullName>
    </submittedName>
</protein>
<comment type="similarity">
    <text evidence="1">Belongs to the transglycosylase Slt family.</text>
</comment>
<dbReference type="InterPro" id="IPR008258">
    <property type="entry name" value="Transglycosylase_SLT_dom_1"/>
</dbReference>
<dbReference type="Gene3D" id="1.10.530.10">
    <property type="match status" value="1"/>
</dbReference>
<dbReference type="PANTHER" id="PTHR37423:SF2">
    <property type="entry name" value="MEMBRANE-BOUND LYTIC MUREIN TRANSGLYCOSYLASE C"/>
    <property type="match status" value="1"/>
</dbReference>
<name>Q83VQ0_METS1</name>
<dbReference type="SUPFAM" id="SSF53955">
    <property type="entry name" value="Lysozyme-like"/>
    <property type="match status" value="1"/>
</dbReference>
<dbReference type="CDD" id="cd00254">
    <property type="entry name" value="LT-like"/>
    <property type="match status" value="1"/>
</dbReference>
<gene>
    <name evidence="3" type="primary">epsU</name>
</gene>
<dbReference type="Pfam" id="PF01464">
    <property type="entry name" value="SLT"/>
    <property type="match status" value="1"/>
</dbReference>
<organism evidence="3">
    <name type="scientific">Methylobacillus sp. (strain 12S)</name>
    <dbReference type="NCBI Taxonomy" id="94001"/>
    <lineage>
        <taxon>Bacteria</taxon>
        <taxon>Pseudomonadati</taxon>
        <taxon>Pseudomonadota</taxon>
        <taxon>Betaproteobacteria</taxon>
        <taxon>Nitrosomonadales</taxon>
        <taxon>Methylophilaceae</taxon>
        <taxon>Methylobacillus</taxon>
    </lineage>
</organism>
<proteinExistence type="inferred from homology"/>
<reference evidence="3" key="1">
    <citation type="journal article" date="2003" name="Microbiology">
        <title>Genes involved in the synthesis of the exopolysaccharide methanolan by the obligate methylotroph Methylobacillus sp strain 12S.</title>
        <authorList>
            <person name="Yoshida T."/>
            <person name="Ayabe Y."/>
            <person name="Yasunaga M."/>
            <person name="Usami Y."/>
            <person name="Habe H."/>
            <person name="Nojiri H."/>
            <person name="Omori T."/>
        </authorList>
    </citation>
    <scope>NUCLEOTIDE SEQUENCE</scope>
    <source>
        <strain evidence="3">12S</strain>
    </source>
</reference>
<dbReference type="AlphaFoldDB" id="Q83VQ0"/>
<feature type="domain" description="Transglycosylase SLT" evidence="2">
    <location>
        <begin position="2"/>
        <end position="79"/>
    </location>
</feature>
<sequence length="137" mass="15019">MESGYRQDAISNKGATGLMQVLPETGNRFGVTNSASSVSANLKAGTRYFSLLQKKYPGRLDLAIAAYNAGEGAVEKYGNEIPPYAETQAYVPKVMAQYEKLSGKSIKKQPQNQPRKYIEGTTLAPSTLKSYRMTSQR</sequence>
<dbReference type="PANTHER" id="PTHR37423">
    <property type="entry name" value="SOLUBLE LYTIC MUREIN TRANSGLYCOSYLASE-RELATED"/>
    <property type="match status" value="1"/>
</dbReference>
<evidence type="ECO:0000256" key="1">
    <source>
        <dbReference type="ARBA" id="ARBA00007734"/>
    </source>
</evidence>